<dbReference type="EMBL" id="MN740340">
    <property type="protein sequence ID" value="QHU01411.1"/>
    <property type="molecule type" value="Genomic_DNA"/>
</dbReference>
<evidence type="ECO:0000256" key="8">
    <source>
        <dbReference type="ARBA" id="ARBA00022842"/>
    </source>
</evidence>
<evidence type="ECO:0000256" key="6">
    <source>
        <dbReference type="ARBA" id="ARBA00022763"/>
    </source>
</evidence>
<dbReference type="InterPro" id="IPR047416">
    <property type="entry name" value="XPF_nuclease_Mus81"/>
</dbReference>
<dbReference type="InterPro" id="IPR042530">
    <property type="entry name" value="EME1/EME2_C"/>
</dbReference>
<organism evidence="12">
    <name type="scientific">viral metagenome</name>
    <dbReference type="NCBI Taxonomy" id="1070528"/>
    <lineage>
        <taxon>unclassified sequences</taxon>
        <taxon>metagenomes</taxon>
        <taxon>organismal metagenomes</taxon>
    </lineage>
</organism>
<sequence length="282" mass="33161">MAWKVEVFVDYREKFIKEYFEKNKEYDKIVSIKNLEIGDIVIHINDKPIILIERKTIKDLAGSIQDGRLREQKYRIASSNFPHNKIIYLIEGDIDDKVFGRIDKKTLQGSMINTMFRDDYKVYRTKDAMETVYFLSRLINKIIKDKNKIIKDNVLVKDNDVLVKDKVLVKEEDIIVKEEDIIVKEEVKDYSELIPLSKKSQMTPETFNKLILLQIPGISIRFVNEINKLYPSIKDLIFAYEKLDNLGDKENLLTEIMLDTTTGKKRKLGLVISKRIYDFINI</sequence>
<dbReference type="GO" id="GO:0048257">
    <property type="term" value="F:3'-flap endonuclease activity"/>
    <property type="evidence" value="ECO:0007669"/>
    <property type="project" value="TreeGrafter"/>
</dbReference>
<evidence type="ECO:0000256" key="7">
    <source>
        <dbReference type="ARBA" id="ARBA00022801"/>
    </source>
</evidence>
<keyword evidence="8" id="KW-0460">Magnesium</keyword>
<dbReference type="Gene3D" id="1.10.150.670">
    <property type="entry name" value="Crossover junction endonuclease EME1, DNA-binding domain"/>
    <property type="match status" value="1"/>
</dbReference>
<dbReference type="InterPro" id="IPR006166">
    <property type="entry name" value="ERCC4_domain"/>
</dbReference>
<dbReference type="GO" id="GO:0031573">
    <property type="term" value="P:mitotic intra-S DNA damage checkpoint signaling"/>
    <property type="evidence" value="ECO:0007669"/>
    <property type="project" value="TreeGrafter"/>
</dbReference>
<evidence type="ECO:0000256" key="9">
    <source>
        <dbReference type="ARBA" id="ARBA00023172"/>
    </source>
</evidence>
<dbReference type="InterPro" id="IPR011335">
    <property type="entry name" value="Restrct_endonuc-II-like"/>
</dbReference>
<keyword evidence="9" id="KW-0233">DNA recombination</keyword>
<evidence type="ECO:0000313" key="12">
    <source>
        <dbReference type="EMBL" id="QHU01411.1"/>
    </source>
</evidence>
<dbReference type="Gene3D" id="3.40.50.10130">
    <property type="match status" value="1"/>
</dbReference>
<dbReference type="Pfam" id="PF21292">
    <property type="entry name" value="EME1-MUS81_C"/>
    <property type="match status" value="1"/>
</dbReference>
<keyword evidence="10" id="KW-0234">DNA repair</keyword>
<keyword evidence="6" id="KW-0227">DNA damage</keyword>
<evidence type="ECO:0000256" key="1">
    <source>
        <dbReference type="ARBA" id="ARBA00001946"/>
    </source>
</evidence>
<evidence type="ECO:0000256" key="10">
    <source>
        <dbReference type="ARBA" id="ARBA00023204"/>
    </source>
</evidence>
<dbReference type="GO" id="GO:0046872">
    <property type="term" value="F:metal ion binding"/>
    <property type="evidence" value="ECO:0007669"/>
    <property type="project" value="UniProtKB-KW"/>
</dbReference>
<dbReference type="AlphaFoldDB" id="A0A6C0J9D8"/>
<evidence type="ECO:0000256" key="2">
    <source>
        <dbReference type="ARBA" id="ARBA00010015"/>
    </source>
</evidence>
<keyword evidence="7" id="KW-0378">Hydrolase</keyword>
<protein>
    <recommendedName>
        <fullName evidence="11">ERCC4 domain-containing protein</fullName>
    </recommendedName>
</protein>
<dbReference type="SUPFAM" id="SSF52980">
    <property type="entry name" value="Restriction endonuclease-like"/>
    <property type="match status" value="1"/>
</dbReference>
<dbReference type="GO" id="GO:0048476">
    <property type="term" value="C:Holliday junction resolvase complex"/>
    <property type="evidence" value="ECO:0007669"/>
    <property type="project" value="TreeGrafter"/>
</dbReference>
<dbReference type="GO" id="GO:0008821">
    <property type="term" value="F:crossover junction DNA endonuclease activity"/>
    <property type="evidence" value="ECO:0007669"/>
    <property type="project" value="InterPro"/>
</dbReference>
<keyword evidence="3" id="KW-0540">Nuclease</keyword>
<comment type="similarity">
    <text evidence="2">Belongs to the XPF family.</text>
</comment>
<evidence type="ECO:0000256" key="3">
    <source>
        <dbReference type="ARBA" id="ARBA00022722"/>
    </source>
</evidence>
<dbReference type="CDD" id="cd20074">
    <property type="entry name" value="XPF_nuclease_Mus81"/>
    <property type="match status" value="1"/>
</dbReference>
<dbReference type="PANTHER" id="PTHR13451:SF0">
    <property type="entry name" value="CROSSOVER JUNCTION ENDONUCLEASE MUS81"/>
    <property type="match status" value="1"/>
</dbReference>
<dbReference type="InterPro" id="IPR033309">
    <property type="entry name" value="Mus81"/>
</dbReference>
<proteinExistence type="inferred from homology"/>
<dbReference type="GO" id="GO:0006308">
    <property type="term" value="P:DNA catabolic process"/>
    <property type="evidence" value="ECO:0007669"/>
    <property type="project" value="InterPro"/>
</dbReference>
<dbReference type="PANTHER" id="PTHR13451">
    <property type="entry name" value="CLASS II CROSSOVER JUNCTION ENDONUCLEASE MUS81"/>
    <property type="match status" value="1"/>
</dbReference>
<keyword evidence="4" id="KW-0479">Metal-binding</keyword>
<evidence type="ECO:0000256" key="5">
    <source>
        <dbReference type="ARBA" id="ARBA00022759"/>
    </source>
</evidence>
<evidence type="ECO:0000259" key="11">
    <source>
        <dbReference type="SMART" id="SM00891"/>
    </source>
</evidence>
<feature type="domain" description="ERCC4" evidence="11">
    <location>
        <begin position="6"/>
        <end position="94"/>
    </location>
</feature>
<evidence type="ECO:0000256" key="4">
    <source>
        <dbReference type="ARBA" id="ARBA00022723"/>
    </source>
</evidence>
<dbReference type="SMART" id="SM00891">
    <property type="entry name" value="ERCC4"/>
    <property type="match status" value="1"/>
</dbReference>
<dbReference type="GO" id="GO:0000727">
    <property type="term" value="P:double-strand break repair via break-induced replication"/>
    <property type="evidence" value="ECO:0007669"/>
    <property type="project" value="TreeGrafter"/>
</dbReference>
<dbReference type="Pfam" id="PF02732">
    <property type="entry name" value="ERCC4"/>
    <property type="match status" value="1"/>
</dbReference>
<dbReference type="GO" id="GO:0000712">
    <property type="term" value="P:resolution of meiotic recombination intermediates"/>
    <property type="evidence" value="ECO:0007669"/>
    <property type="project" value="TreeGrafter"/>
</dbReference>
<name>A0A6C0J9D8_9ZZZZ</name>
<keyword evidence="5" id="KW-0255">Endonuclease</keyword>
<accession>A0A6C0J9D8</accession>
<dbReference type="GO" id="GO:0005634">
    <property type="term" value="C:nucleus"/>
    <property type="evidence" value="ECO:0007669"/>
    <property type="project" value="TreeGrafter"/>
</dbReference>
<comment type="cofactor">
    <cofactor evidence="1">
        <name>Mg(2+)</name>
        <dbReference type="ChEBI" id="CHEBI:18420"/>
    </cofactor>
</comment>
<reference evidence="12" key="1">
    <citation type="journal article" date="2020" name="Nature">
        <title>Giant virus diversity and host interactions through global metagenomics.</title>
        <authorList>
            <person name="Schulz F."/>
            <person name="Roux S."/>
            <person name="Paez-Espino D."/>
            <person name="Jungbluth S."/>
            <person name="Walsh D.A."/>
            <person name="Denef V.J."/>
            <person name="McMahon K.D."/>
            <person name="Konstantinidis K.T."/>
            <person name="Eloe-Fadrosh E.A."/>
            <person name="Kyrpides N.C."/>
            <person name="Woyke T."/>
        </authorList>
    </citation>
    <scope>NUCLEOTIDE SEQUENCE</scope>
    <source>
        <strain evidence="12">GVMAG-M-3300025860-25</strain>
    </source>
</reference>
<dbReference type="GO" id="GO:0003677">
    <property type="term" value="F:DNA binding"/>
    <property type="evidence" value="ECO:0007669"/>
    <property type="project" value="InterPro"/>
</dbReference>